<dbReference type="Proteomes" id="UP000247536">
    <property type="component" value="Unassembled WGS sequence"/>
</dbReference>
<accession>A0ABX5NW12</accession>
<evidence type="ECO:0000313" key="2">
    <source>
        <dbReference type="Proteomes" id="UP000247536"/>
    </source>
</evidence>
<reference evidence="1 2" key="1">
    <citation type="submission" date="2018-06" db="EMBL/GenBank/DDBJ databases">
        <title>Rhizobium wuzhouense sp. nov., isolated from roots of Oryza officinalis.</title>
        <authorList>
            <person name="Yuan T."/>
        </authorList>
    </citation>
    <scope>NUCLEOTIDE SEQUENCE [LARGE SCALE GENOMIC DNA]</scope>
    <source>
        <strain evidence="1 2">W44</strain>
    </source>
</reference>
<evidence type="ECO:0008006" key="3">
    <source>
        <dbReference type="Google" id="ProtNLM"/>
    </source>
</evidence>
<proteinExistence type="predicted"/>
<dbReference type="EMBL" id="QJRY01000001">
    <property type="protein sequence ID" value="PYB77270.1"/>
    <property type="molecule type" value="Genomic_DNA"/>
</dbReference>
<evidence type="ECO:0000313" key="1">
    <source>
        <dbReference type="EMBL" id="PYB77270.1"/>
    </source>
</evidence>
<sequence length="87" mass="10799">MWLERLTVLFLAWRWTPSWHRAFPAKTESPSMLYVFVFTQFRTQNRCALCWNCSRTTPMEQFPFRKRLAARRGWRQTRWIRRCRARG</sequence>
<keyword evidence="2" id="KW-1185">Reference proteome</keyword>
<protein>
    <recommendedName>
        <fullName evidence="3">Secreted protein</fullName>
    </recommendedName>
</protein>
<name>A0ABX5NW12_9HYPH</name>
<comment type="caution">
    <text evidence="1">The sequence shown here is derived from an EMBL/GenBank/DDBJ whole genome shotgun (WGS) entry which is preliminary data.</text>
</comment>
<organism evidence="1 2">
    <name type="scientific">Rhizobium wuzhouense</name>
    <dbReference type="NCBI Taxonomy" id="1986026"/>
    <lineage>
        <taxon>Bacteria</taxon>
        <taxon>Pseudomonadati</taxon>
        <taxon>Pseudomonadota</taxon>
        <taxon>Alphaproteobacteria</taxon>
        <taxon>Hyphomicrobiales</taxon>
        <taxon>Rhizobiaceae</taxon>
        <taxon>Rhizobium/Agrobacterium group</taxon>
        <taxon>Rhizobium</taxon>
    </lineage>
</organism>
<gene>
    <name evidence="1" type="ORF">DMY87_02565</name>
</gene>